<name>A0A3L6NQ12_FUSOX</name>
<reference evidence="3 4" key="1">
    <citation type="journal article" date="2018" name="Sci. Rep.">
        <title>Characterisation of pathogen-specific regions and novel effector candidates in Fusarium oxysporum f. sp. cepae.</title>
        <authorList>
            <person name="Armitage A.D."/>
            <person name="Taylor A."/>
            <person name="Sobczyk M.K."/>
            <person name="Baxter L."/>
            <person name="Greenfield B.P."/>
            <person name="Bates H.J."/>
            <person name="Wilson F."/>
            <person name="Jackson A.C."/>
            <person name="Ott S."/>
            <person name="Harrison R.J."/>
            <person name="Clarkson J.P."/>
        </authorList>
    </citation>
    <scope>NUCLEOTIDE SEQUENCE [LARGE SCALE GENOMIC DNA]</scope>
    <source>
        <strain evidence="3 4">FoC_Fus2</strain>
    </source>
</reference>
<feature type="compositionally biased region" description="Low complexity" evidence="1">
    <location>
        <begin position="95"/>
        <end position="110"/>
    </location>
</feature>
<dbReference type="EMBL" id="MRCU01000004">
    <property type="protein sequence ID" value="RKK19837.1"/>
    <property type="molecule type" value="Genomic_DNA"/>
</dbReference>
<feature type="region of interest" description="Disordered" evidence="1">
    <location>
        <begin position="55"/>
        <end position="126"/>
    </location>
</feature>
<evidence type="ECO:0000256" key="2">
    <source>
        <dbReference type="SAM" id="SignalP"/>
    </source>
</evidence>
<comment type="caution">
    <text evidence="3">The sequence shown here is derived from an EMBL/GenBank/DDBJ whole genome shotgun (WGS) entry which is preliminary data.</text>
</comment>
<evidence type="ECO:0000313" key="4">
    <source>
        <dbReference type="Proteomes" id="UP000270866"/>
    </source>
</evidence>
<organism evidence="3 4">
    <name type="scientific">Fusarium oxysporum f. sp. cepae</name>
    <dbReference type="NCBI Taxonomy" id="396571"/>
    <lineage>
        <taxon>Eukaryota</taxon>
        <taxon>Fungi</taxon>
        <taxon>Dikarya</taxon>
        <taxon>Ascomycota</taxon>
        <taxon>Pezizomycotina</taxon>
        <taxon>Sordariomycetes</taxon>
        <taxon>Hypocreomycetidae</taxon>
        <taxon>Hypocreales</taxon>
        <taxon>Nectriaceae</taxon>
        <taxon>Fusarium</taxon>
        <taxon>Fusarium oxysporum species complex</taxon>
    </lineage>
</organism>
<keyword evidence="2" id="KW-0732">Signal</keyword>
<proteinExistence type="predicted"/>
<feature type="compositionally biased region" description="Basic and acidic residues" evidence="1">
    <location>
        <begin position="68"/>
        <end position="78"/>
    </location>
</feature>
<gene>
    <name evidence="3" type="ORF">BFJ65_g6550</name>
</gene>
<feature type="chain" id="PRO_5017983588" evidence="2">
    <location>
        <begin position="18"/>
        <end position="126"/>
    </location>
</feature>
<protein>
    <submittedName>
        <fullName evidence="3">Uncharacterized protein</fullName>
    </submittedName>
</protein>
<evidence type="ECO:0000256" key="1">
    <source>
        <dbReference type="SAM" id="MobiDB-lite"/>
    </source>
</evidence>
<evidence type="ECO:0000313" key="3">
    <source>
        <dbReference type="EMBL" id="RKK19837.1"/>
    </source>
</evidence>
<sequence>MYFSNVIVATLAAQALAQDNRVPRVRVGRVAALVAAAALPVRALPVFDALEARDPHHGGAKTKGAKAKAVEGCKAKRDDEDEEAVEGLVARHHQGANGKAAAKATNNCNKNGKRDEGCRGRHRRGS</sequence>
<accession>A0A3L6NQ12</accession>
<feature type="signal peptide" evidence="2">
    <location>
        <begin position="1"/>
        <end position="17"/>
    </location>
</feature>
<dbReference type="AlphaFoldDB" id="A0A3L6NQ12"/>
<dbReference type="Proteomes" id="UP000270866">
    <property type="component" value="Chromosome 7"/>
</dbReference>